<dbReference type="SUPFAM" id="SSF53098">
    <property type="entry name" value="Ribonuclease H-like"/>
    <property type="match status" value="1"/>
</dbReference>
<reference evidence="2" key="1">
    <citation type="submission" date="2021-01" db="EMBL/GenBank/DDBJ databases">
        <title>Whole genome shotgun sequence of Planosporangium mesophilum NBRC 109066.</title>
        <authorList>
            <person name="Komaki H."/>
            <person name="Tamura T."/>
        </authorList>
    </citation>
    <scope>NUCLEOTIDE SEQUENCE</scope>
    <source>
        <strain evidence="2">NBRC 109066</strain>
    </source>
</reference>
<dbReference type="Proteomes" id="UP000599074">
    <property type="component" value="Unassembled WGS sequence"/>
</dbReference>
<evidence type="ECO:0000313" key="3">
    <source>
        <dbReference type="Proteomes" id="UP000599074"/>
    </source>
</evidence>
<comment type="caution">
    <text evidence="2">The sequence shown here is derived from an EMBL/GenBank/DDBJ whole genome shotgun (WGS) entry which is preliminary data.</text>
</comment>
<organism evidence="2 3">
    <name type="scientific">Planosporangium mesophilum</name>
    <dbReference type="NCBI Taxonomy" id="689768"/>
    <lineage>
        <taxon>Bacteria</taxon>
        <taxon>Bacillati</taxon>
        <taxon>Actinomycetota</taxon>
        <taxon>Actinomycetes</taxon>
        <taxon>Micromonosporales</taxon>
        <taxon>Micromonosporaceae</taxon>
        <taxon>Planosporangium</taxon>
    </lineage>
</organism>
<dbReference type="RefSeq" id="WP_168118010.1">
    <property type="nucleotide sequence ID" value="NZ_BOON01000070.1"/>
</dbReference>
<sequence>MVTTDLTTPATAIVKRYAGRWAIEVTFAAAKNTTGVGEARNRTPRAVERTVPFGLYTQSIVTWLATTPPSCGTAVTTRLVHHQATPVLTRHGRQTPARPHRRPISARIA</sequence>
<name>A0A8J3TFY7_9ACTN</name>
<proteinExistence type="predicted"/>
<feature type="region of interest" description="Disordered" evidence="1">
    <location>
        <begin position="89"/>
        <end position="109"/>
    </location>
</feature>
<accession>A0A8J3TFY7</accession>
<dbReference type="InterPro" id="IPR012337">
    <property type="entry name" value="RNaseH-like_sf"/>
</dbReference>
<evidence type="ECO:0000256" key="1">
    <source>
        <dbReference type="SAM" id="MobiDB-lite"/>
    </source>
</evidence>
<dbReference type="AlphaFoldDB" id="A0A8J3TFY7"/>
<protein>
    <submittedName>
        <fullName evidence="2">Uncharacterized protein</fullName>
    </submittedName>
</protein>
<dbReference type="EMBL" id="BOON01000070">
    <property type="protein sequence ID" value="GII26213.1"/>
    <property type="molecule type" value="Genomic_DNA"/>
</dbReference>
<evidence type="ECO:0000313" key="2">
    <source>
        <dbReference type="EMBL" id="GII26213.1"/>
    </source>
</evidence>
<keyword evidence="3" id="KW-1185">Reference proteome</keyword>
<feature type="compositionally biased region" description="Basic residues" evidence="1">
    <location>
        <begin position="90"/>
        <end position="109"/>
    </location>
</feature>
<gene>
    <name evidence="2" type="ORF">Pme01_58100</name>
</gene>